<dbReference type="GO" id="GO:0000160">
    <property type="term" value="P:phosphorelay signal transduction system"/>
    <property type="evidence" value="ECO:0007669"/>
    <property type="project" value="InterPro"/>
</dbReference>
<dbReference type="PROSITE" id="PS50110">
    <property type="entry name" value="RESPONSE_REGULATORY"/>
    <property type="match status" value="1"/>
</dbReference>
<dbReference type="InterPro" id="IPR011006">
    <property type="entry name" value="CheY-like_superfamily"/>
</dbReference>
<name>A0A923MCC0_9BURK</name>
<dbReference type="InterPro" id="IPR001789">
    <property type="entry name" value="Sig_transdc_resp-reg_receiver"/>
</dbReference>
<accession>A0A923MCC0</accession>
<organism evidence="3 4">
    <name type="scientific">Ramlibacter albus</name>
    <dbReference type="NCBI Taxonomy" id="2079448"/>
    <lineage>
        <taxon>Bacteria</taxon>
        <taxon>Pseudomonadati</taxon>
        <taxon>Pseudomonadota</taxon>
        <taxon>Betaproteobacteria</taxon>
        <taxon>Burkholderiales</taxon>
        <taxon>Comamonadaceae</taxon>
        <taxon>Ramlibacter</taxon>
    </lineage>
</organism>
<dbReference type="Proteomes" id="UP000596827">
    <property type="component" value="Unassembled WGS sequence"/>
</dbReference>
<dbReference type="EMBL" id="JACORU010000011">
    <property type="protein sequence ID" value="MBC5767566.1"/>
    <property type="molecule type" value="Genomic_DNA"/>
</dbReference>
<dbReference type="Gene3D" id="3.40.50.2300">
    <property type="match status" value="1"/>
</dbReference>
<evidence type="ECO:0000313" key="3">
    <source>
        <dbReference type="EMBL" id="MBC5767566.1"/>
    </source>
</evidence>
<dbReference type="SUPFAM" id="SSF52172">
    <property type="entry name" value="CheY-like"/>
    <property type="match status" value="1"/>
</dbReference>
<evidence type="ECO:0000313" key="4">
    <source>
        <dbReference type="Proteomes" id="UP000596827"/>
    </source>
</evidence>
<gene>
    <name evidence="3" type="ORF">H8R02_24085</name>
</gene>
<sequence length="326" mass="36101">MPDAESGPLALSHRPGKIVLVDDDADFVEMLALTLPRTWQIETYARPSQCLVALQSEPERWEADLWAQQEIVNLQHLGAPLLPQILRYFAAATDRRMYTSAIVVDYEMPGLTGLELLRELPGLEARRVLLTGANDDRLVYTAFNSGQIDRFFSKCAPVFRLELTAAIDGLMAQPNPRCQQLWRSTLKSDQAAVLRDAQVGGEISAFLRARFVEWIVIGQPFGVVALDAGGRPFWLQLELQARLDELADMASCANVRPDDLTSIRNGSVLCDIELRRELGQRGCAVLPAWSVGPRASLLAALHPLEDIAPVGLRTFTGQRAINQSVF</sequence>
<evidence type="ECO:0000256" key="1">
    <source>
        <dbReference type="PROSITE-ProRule" id="PRU00169"/>
    </source>
</evidence>
<reference evidence="3" key="1">
    <citation type="submission" date="2020-08" db="EMBL/GenBank/DDBJ databases">
        <title>Ramlibacter sp. GTP1 16S ribosomal RNA gene genome sequencing and assembly.</title>
        <authorList>
            <person name="Kang M."/>
        </authorList>
    </citation>
    <scope>NUCLEOTIDE SEQUENCE</scope>
    <source>
        <strain evidence="3">GTP1</strain>
    </source>
</reference>
<proteinExistence type="predicted"/>
<comment type="caution">
    <text evidence="3">The sequence shown here is derived from an EMBL/GenBank/DDBJ whole genome shotgun (WGS) entry which is preliminary data.</text>
</comment>
<keyword evidence="4" id="KW-1185">Reference proteome</keyword>
<dbReference type="RefSeq" id="WP_187084051.1">
    <property type="nucleotide sequence ID" value="NZ_JACORU010000011.1"/>
</dbReference>
<keyword evidence="1" id="KW-0597">Phosphoprotein</keyword>
<feature type="modified residue" description="4-aspartylphosphate" evidence="1">
    <location>
        <position position="105"/>
    </location>
</feature>
<dbReference type="AlphaFoldDB" id="A0A923MCC0"/>
<feature type="domain" description="Response regulatory" evidence="2">
    <location>
        <begin position="17"/>
        <end position="169"/>
    </location>
</feature>
<evidence type="ECO:0000259" key="2">
    <source>
        <dbReference type="PROSITE" id="PS50110"/>
    </source>
</evidence>
<protein>
    <submittedName>
        <fullName evidence="3">Response regulator</fullName>
    </submittedName>
</protein>